<dbReference type="Gene3D" id="2.60.120.650">
    <property type="entry name" value="Cupin"/>
    <property type="match status" value="1"/>
</dbReference>
<dbReference type="InterPro" id="IPR050910">
    <property type="entry name" value="JMJD6_ArgDemeth/LysHydrox"/>
</dbReference>
<gene>
    <name evidence="4" type="ORF">MARU1_002727</name>
</gene>
<dbReference type="GO" id="GO:0005634">
    <property type="term" value="C:nucleus"/>
    <property type="evidence" value="ECO:0007669"/>
    <property type="project" value="TreeGrafter"/>
</dbReference>
<dbReference type="PROSITE" id="PS50829">
    <property type="entry name" value="GYF"/>
    <property type="match status" value="1"/>
</dbReference>
<dbReference type="SMART" id="SM00444">
    <property type="entry name" value="GYF"/>
    <property type="match status" value="1"/>
</dbReference>
<dbReference type="InterPro" id="IPR003347">
    <property type="entry name" value="JmjC_dom"/>
</dbReference>
<name>A0AAJ5Z485_9BASI</name>
<dbReference type="InterPro" id="IPR003169">
    <property type="entry name" value="GYF"/>
</dbReference>
<feature type="domain" description="GYF" evidence="2">
    <location>
        <begin position="450"/>
        <end position="498"/>
    </location>
</feature>
<dbReference type="PANTHER" id="PTHR12480">
    <property type="entry name" value="ARGININE DEMETHYLASE AND LYSYL-HYDROXYLASE JMJD"/>
    <property type="match status" value="1"/>
</dbReference>
<feature type="compositionally biased region" description="Basic and acidic residues" evidence="1">
    <location>
        <begin position="779"/>
        <end position="800"/>
    </location>
</feature>
<dbReference type="SMART" id="SM00558">
    <property type="entry name" value="JmjC"/>
    <property type="match status" value="1"/>
</dbReference>
<feature type="region of interest" description="Disordered" evidence="1">
    <location>
        <begin position="654"/>
        <end position="958"/>
    </location>
</feature>
<dbReference type="PANTHER" id="PTHR12480:SF6">
    <property type="entry name" value="2-OXOGLUTARATE AND IRON-DEPENDENT OXYGENASE JMJD4"/>
    <property type="match status" value="1"/>
</dbReference>
<dbReference type="Gene3D" id="3.30.1490.40">
    <property type="match status" value="1"/>
</dbReference>
<dbReference type="SUPFAM" id="SSF55277">
    <property type="entry name" value="GYF domain"/>
    <property type="match status" value="1"/>
</dbReference>
<evidence type="ECO:0000259" key="2">
    <source>
        <dbReference type="PROSITE" id="PS50829"/>
    </source>
</evidence>
<proteinExistence type="predicted"/>
<dbReference type="Pfam" id="PF02373">
    <property type="entry name" value="JmjC"/>
    <property type="match status" value="1"/>
</dbReference>
<dbReference type="GO" id="GO:0045905">
    <property type="term" value="P:positive regulation of translational termination"/>
    <property type="evidence" value="ECO:0007669"/>
    <property type="project" value="TreeGrafter"/>
</dbReference>
<dbReference type="GO" id="GO:0005737">
    <property type="term" value="C:cytoplasm"/>
    <property type="evidence" value="ECO:0007669"/>
    <property type="project" value="TreeGrafter"/>
</dbReference>
<keyword evidence="5" id="KW-1185">Reference proteome</keyword>
<protein>
    <submittedName>
        <fullName evidence="4">Uncharacterized protein</fullName>
    </submittedName>
</protein>
<accession>A0AAJ5Z485</accession>
<feature type="compositionally biased region" description="Basic and acidic residues" evidence="1">
    <location>
        <begin position="698"/>
        <end position="709"/>
    </location>
</feature>
<feature type="domain" description="JmjC" evidence="3">
    <location>
        <begin position="71"/>
        <end position="270"/>
    </location>
</feature>
<evidence type="ECO:0000313" key="4">
    <source>
        <dbReference type="EMBL" id="WFD16683.1"/>
    </source>
</evidence>
<feature type="compositionally biased region" description="Polar residues" evidence="1">
    <location>
        <begin position="767"/>
        <end position="777"/>
    </location>
</feature>
<feature type="compositionally biased region" description="Low complexity" evidence="1">
    <location>
        <begin position="930"/>
        <end position="944"/>
    </location>
</feature>
<evidence type="ECO:0000259" key="3">
    <source>
        <dbReference type="PROSITE" id="PS51184"/>
    </source>
</evidence>
<evidence type="ECO:0000256" key="1">
    <source>
        <dbReference type="SAM" id="MobiDB-lite"/>
    </source>
</evidence>
<feature type="compositionally biased region" description="Polar residues" evidence="1">
    <location>
        <begin position="674"/>
        <end position="684"/>
    </location>
</feature>
<dbReference type="EMBL" id="CP119920">
    <property type="protein sequence ID" value="WFD16683.1"/>
    <property type="molecule type" value="Genomic_DNA"/>
</dbReference>
<dbReference type="Pfam" id="PF02213">
    <property type="entry name" value="GYF"/>
    <property type="match status" value="1"/>
</dbReference>
<feature type="compositionally biased region" description="Polar residues" evidence="1">
    <location>
        <begin position="947"/>
        <end position="956"/>
    </location>
</feature>
<dbReference type="InterPro" id="IPR035445">
    <property type="entry name" value="GYF-like_dom_sf"/>
</dbReference>
<feature type="region of interest" description="Disordered" evidence="1">
    <location>
        <begin position="985"/>
        <end position="1014"/>
    </location>
</feature>
<feature type="compositionally biased region" description="Low complexity" evidence="1">
    <location>
        <begin position="801"/>
        <end position="837"/>
    </location>
</feature>
<organism evidence="4 5">
    <name type="scientific">Malassezia arunalokei</name>
    <dbReference type="NCBI Taxonomy" id="1514897"/>
    <lineage>
        <taxon>Eukaryota</taxon>
        <taxon>Fungi</taxon>
        <taxon>Dikarya</taxon>
        <taxon>Basidiomycota</taxon>
        <taxon>Ustilaginomycotina</taxon>
        <taxon>Malasseziomycetes</taxon>
        <taxon>Malasseziales</taxon>
        <taxon>Malasseziaceae</taxon>
        <taxon>Malassezia</taxon>
    </lineage>
</organism>
<dbReference type="GO" id="GO:0016706">
    <property type="term" value="F:2-oxoglutarate-dependent dioxygenase activity"/>
    <property type="evidence" value="ECO:0007669"/>
    <property type="project" value="TreeGrafter"/>
</dbReference>
<dbReference type="AlphaFoldDB" id="A0AAJ5Z485"/>
<sequence>MTSSWPAYRRYVHKDGGVLWDALRADFGDHDVPVVIDNQERKTMRLKEAIDLVIEAKHAVYIKDWHLVRSARAHSRESHFFLPYSTPALFADDWMNNVTTLGKPSAAYPNASDAWLASCHDAYDQDDFRFCYAGTTGTVTPLHRDDTSYSWSTNIAGRKRWRFFAPQDASLLRRFPDQRTSELASTYDDMERRYANQELGAYKDGFSGWPGWAEVRSRVHEVYQEPGQTIFVPSNWYHEVENLTDCLSLNHNWCNAYNLRSIYESMEHEVDDVAAALEDVRDMLQSQPPNQRPWQAEFVAIVQDVVREDAGWAWDGFWRMVYHNVVHPPCDAMFRPPDVRPLIRELLSRFLLRAETPWLASSSTPSWQRVADWLHVSPPTAMYRPASQTYLSETMNAASWNSLNSQAPLAQGFQSPKLGSMSFDQDSGWPLPRTDPSPGILPNPRWSAQTQMWYYLDTTNTVQGPFPATSMQMWFDQKYLFPELLIRAEEDATFRPLHVYMADSSDPLRFFLIPPKNFMMTASVTPTPPRIPSVIGSPHVSASPSPQLGAMPLPQREASVRAVPDSMAANSKTSPLAASNLSADDILTSLRVMSQLQTLLPNSTEAQTLQMLRTVLSSSVPHANEAGMQDILHAMQQQAHDDAMRATQAQAYADAGTSISTPEAAPVKSAPLHHSNTLWTNNKDLYSDEDDPFSLEPLRTDDVVSKQDDEQLEPSLRPKPVPIESKPIAHEELPAKTSEAPAEPTKKAAPSTLPKSSTTGRPAPWAATTNKPANASKPNMREILEAEQREHKAREARERANNSAMLAQAMASMQVSRPDSSAQPSRPSRQSSGSAWSVPKPVPAKSLSEIQQEESARTASEKAAQAARPSAYSNSVVRGSLGEAPSFTTSEASDDGWVKIGANGKGQHPLPSKPVLAKSSVPPKPTSAVPLRTAALPTRPPALASPMLSSGQSGPSVASEADEEGWVTMKPKHQVRRDALSQMNDAIPRPSTTSVGVTSRPTVVPSTPQPPSPEFLKHCREQLKGLRANIDDFIEMLLSFPLNPSADVSDIIAEAVYANSSTLDGRRFAADFISRRKADAYRAVTI</sequence>
<feature type="compositionally biased region" description="Low complexity" evidence="1">
    <location>
        <begin position="738"/>
        <end position="752"/>
    </location>
</feature>
<dbReference type="Proteomes" id="UP001217582">
    <property type="component" value="Chromosome 5"/>
</dbReference>
<feature type="compositionally biased region" description="Low complexity" evidence="1">
    <location>
        <begin position="988"/>
        <end position="1006"/>
    </location>
</feature>
<dbReference type="GO" id="GO:0043565">
    <property type="term" value="F:sequence-specific DNA binding"/>
    <property type="evidence" value="ECO:0007669"/>
    <property type="project" value="TreeGrafter"/>
</dbReference>
<evidence type="ECO:0000313" key="5">
    <source>
        <dbReference type="Proteomes" id="UP001217582"/>
    </source>
</evidence>
<dbReference type="PROSITE" id="PS51184">
    <property type="entry name" value="JMJC"/>
    <property type="match status" value="1"/>
</dbReference>
<dbReference type="SUPFAM" id="SSF51197">
    <property type="entry name" value="Clavaminate synthase-like"/>
    <property type="match status" value="1"/>
</dbReference>
<reference evidence="4 5" key="1">
    <citation type="submission" date="2023-03" db="EMBL/GenBank/DDBJ databases">
        <title>Mating type loci evolution in Malassezia.</title>
        <authorList>
            <person name="Coelho M.A."/>
        </authorList>
    </citation>
    <scope>NUCLEOTIDE SEQUENCE [LARGE SCALE GENOMIC DNA]</scope>
    <source>
        <strain evidence="4 5">CBS 13387</strain>
    </source>
</reference>